<accession>A0A198ABZ9</accession>
<dbReference type="InterPro" id="IPR013022">
    <property type="entry name" value="Xyl_isomerase-like_TIM-brl"/>
</dbReference>
<evidence type="ECO:0000313" key="3">
    <source>
        <dbReference type="Proteomes" id="UP000078454"/>
    </source>
</evidence>
<dbReference type="InterPro" id="IPR050312">
    <property type="entry name" value="IolE/XylAMocC-like"/>
</dbReference>
<dbReference type="Proteomes" id="UP000078454">
    <property type="component" value="Unassembled WGS sequence"/>
</dbReference>
<dbReference type="EMBL" id="LYPB01000063">
    <property type="protein sequence ID" value="OAS18687.1"/>
    <property type="molecule type" value="Genomic_DNA"/>
</dbReference>
<dbReference type="OrthoDB" id="6622255at2"/>
<dbReference type="Pfam" id="PF01261">
    <property type="entry name" value="AP_endonuc_2"/>
    <property type="match status" value="1"/>
</dbReference>
<dbReference type="InterPro" id="IPR036237">
    <property type="entry name" value="Xyl_isomerase-like_sf"/>
</dbReference>
<dbReference type="Gene3D" id="3.20.20.150">
    <property type="entry name" value="Divalent-metal-dependent TIM barrel enzymes"/>
    <property type="match status" value="1"/>
</dbReference>
<organism evidence="2 3">
    <name type="scientific">Paenibacillus oryzisoli</name>
    <dbReference type="NCBI Taxonomy" id="1850517"/>
    <lineage>
        <taxon>Bacteria</taxon>
        <taxon>Bacillati</taxon>
        <taxon>Bacillota</taxon>
        <taxon>Bacilli</taxon>
        <taxon>Bacillales</taxon>
        <taxon>Paenibacillaceae</taxon>
        <taxon>Paenibacillus</taxon>
    </lineage>
</organism>
<dbReference type="SUPFAM" id="SSF51658">
    <property type="entry name" value="Xylose isomerase-like"/>
    <property type="match status" value="1"/>
</dbReference>
<proteinExistence type="predicted"/>
<dbReference type="AlphaFoldDB" id="A0A198ABZ9"/>
<reference evidence="2 3" key="1">
    <citation type="submission" date="2016-05" db="EMBL/GenBank/DDBJ databases">
        <title>Paenibacillus sp. 1ZS3-15 nov., isolated from the rhizosphere soil.</title>
        <authorList>
            <person name="Zhang X.X."/>
            <person name="Zhang J."/>
        </authorList>
    </citation>
    <scope>NUCLEOTIDE SEQUENCE [LARGE SCALE GENOMIC DNA]</scope>
    <source>
        <strain evidence="2 3">1ZS3-15</strain>
    </source>
</reference>
<gene>
    <name evidence="2" type="ORF">A8708_29160</name>
</gene>
<feature type="domain" description="Xylose isomerase-like TIM barrel" evidence="1">
    <location>
        <begin position="51"/>
        <end position="263"/>
    </location>
</feature>
<comment type="caution">
    <text evidence="2">The sequence shown here is derived from an EMBL/GenBank/DDBJ whole genome shotgun (WGS) entry which is preliminary data.</text>
</comment>
<name>A0A198ABZ9_9BACL</name>
<sequence>MQQSYREYFKLGINHHLLFPASFDSEEAHRLSLPEVLAYPEFEVIDLFISAQTDISAEQIRQVRDSGRVPVYNCPLFNGPRLNPNSPDEAIRNETVLAAVSHLQRAGAIGARKAVIASGPNPGSPSQIAEGTDAFVDYVAKLCAEAPSLTLMIEPFDRSIGKNLLIGSTREAAEVVRRVQEMGIPNIGLLIDMGHVSLMEETFAQAVADSSSYIRHVHLGSCVKNDRANPLYGDMHPPWGYPGGENDVPELVEFMKALFACGYLGKGEERPTVTLEMRPYPGRTERESVDIFLDKLEEAWRAM</sequence>
<keyword evidence="3" id="KW-1185">Reference proteome</keyword>
<protein>
    <recommendedName>
        <fullName evidence="1">Xylose isomerase-like TIM barrel domain-containing protein</fullName>
    </recommendedName>
</protein>
<evidence type="ECO:0000259" key="1">
    <source>
        <dbReference type="Pfam" id="PF01261"/>
    </source>
</evidence>
<dbReference type="STRING" id="1850517.A8708_29160"/>
<evidence type="ECO:0000313" key="2">
    <source>
        <dbReference type="EMBL" id="OAS18687.1"/>
    </source>
</evidence>
<dbReference type="PANTHER" id="PTHR12110">
    <property type="entry name" value="HYDROXYPYRUVATE ISOMERASE"/>
    <property type="match status" value="1"/>
</dbReference>
<dbReference type="RefSeq" id="WP_068664163.1">
    <property type="nucleotide sequence ID" value="NZ_LYPB01000063.1"/>
</dbReference>